<comment type="caution">
    <text evidence="2">The sequence shown here is derived from an EMBL/GenBank/DDBJ whole genome shotgun (WGS) entry which is preliminary data.</text>
</comment>
<evidence type="ECO:0000313" key="2">
    <source>
        <dbReference type="EMBL" id="GAH65271.1"/>
    </source>
</evidence>
<keyword evidence="1" id="KW-0472">Membrane</keyword>
<dbReference type="AlphaFoldDB" id="X1H513"/>
<evidence type="ECO:0000256" key="1">
    <source>
        <dbReference type="SAM" id="Phobius"/>
    </source>
</evidence>
<name>X1H513_9ZZZZ</name>
<dbReference type="EMBL" id="BARU01033251">
    <property type="protein sequence ID" value="GAH65271.1"/>
    <property type="molecule type" value="Genomic_DNA"/>
</dbReference>
<protein>
    <submittedName>
        <fullName evidence="2">Uncharacterized protein</fullName>
    </submittedName>
</protein>
<gene>
    <name evidence="2" type="ORF">S03H2_52348</name>
</gene>
<keyword evidence="1" id="KW-1133">Transmembrane helix</keyword>
<accession>X1H513</accession>
<reference evidence="2" key="1">
    <citation type="journal article" date="2014" name="Front. Microbiol.">
        <title>High frequency of phylogenetically diverse reductive dehalogenase-homologous genes in deep subseafloor sedimentary metagenomes.</title>
        <authorList>
            <person name="Kawai M."/>
            <person name="Futagami T."/>
            <person name="Toyoda A."/>
            <person name="Takaki Y."/>
            <person name="Nishi S."/>
            <person name="Hori S."/>
            <person name="Arai W."/>
            <person name="Tsubouchi T."/>
            <person name="Morono Y."/>
            <person name="Uchiyama I."/>
            <person name="Ito T."/>
            <person name="Fujiyama A."/>
            <person name="Inagaki F."/>
            <person name="Takami H."/>
        </authorList>
    </citation>
    <scope>NUCLEOTIDE SEQUENCE</scope>
    <source>
        <strain evidence="2">Expedition CK06-06</strain>
    </source>
</reference>
<sequence length="46" mass="4957">MDIGVLLSEAVDPFLPNSKYEFIGELFSIGIGYLCPIVYGGMSNSV</sequence>
<keyword evidence="1" id="KW-0812">Transmembrane</keyword>
<organism evidence="2">
    <name type="scientific">marine sediment metagenome</name>
    <dbReference type="NCBI Taxonomy" id="412755"/>
    <lineage>
        <taxon>unclassified sequences</taxon>
        <taxon>metagenomes</taxon>
        <taxon>ecological metagenomes</taxon>
    </lineage>
</organism>
<feature type="transmembrane region" description="Helical" evidence="1">
    <location>
        <begin position="22"/>
        <end position="42"/>
    </location>
</feature>
<proteinExistence type="predicted"/>